<comment type="cofactor">
    <cofactor evidence="1">
        <name>FAD</name>
        <dbReference type="ChEBI" id="CHEBI:57692"/>
    </cofactor>
</comment>
<dbReference type="SUPFAM" id="SSF56176">
    <property type="entry name" value="FAD-binding/transporter-associated domain-like"/>
    <property type="match status" value="1"/>
</dbReference>
<evidence type="ECO:0000256" key="2">
    <source>
        <dbReference type="ARBA" id="ARBA00022630"/>
    </source>
</evidence>
<name>A0A853GRG3_9BURK</name>
<dbReference type="EMBL" id="JACCEV010000002">
    <property type="protein sequence ID" value="NYT85668.1"/>
    <property type="molecule type" value="Genomic_DNA"/>
</dbReference>
<dbReference type="PANTHER" id="PTHR42934">
    <property type="entry name" value="GLYCOLATE OXIDASE SUBUNIT GLCD"/>
    <property type="match status" value="1"/>
</dbReference>
<dbReference type="InterPro" id="IPR016169">
    <property type="entry name" value="FAD-bd_PCMH_sub2"/>
</dbReference>
<dbReference type="InterPro" id="IPR016166">
    <property type="entry name" value="FAD-bd_PCMH"/>
</dbReference>
<dbReference type="PROSITE" id="PS51387">
    <property type="entry name" value="FAD_PCMH"/>
    <property type="match status" value="1"/>
</dbReference>
<proteinExistence type="predicted"/>
<feature type="domain" description="FAD-binding PCMH-type" evidence="5">
    <location>
        <begin position="50"/>
        <end position="228"/>
    </location>
</feature>
<dbReference type="GO" id="GO:0016491">
    <property type="term" value="F:oxidoreductase activity"/>
    <property type="evidence" value="ECO:0007669"/>
    <property type="project" value="UniProtKB-KW"/>
</dbReference>
<dbReference type="Pfam" id="PF01565">
    <property type="entry name" value="FAD_binding_4"/>
    <property type="match status" value="1"/>
</dbReference>
<keyword evidence="2" id="KW-0285">Flavoprotein</keyword>
<gene>
    <name evidence="6" type="ORF">H0A62_08640</name>
</gene>
<dbReference type="Gene3D" id="3.30.70.2740">
    <property type="match status" value="1"/>
</dbReference>
<dbReference type="SUPFAM" id="SSF55103">
    <property type="entry name" value="FAD-linked oxidases, C-terminal domain"/>
    <property type="match status" value="1"/>
</dbReference>
<reference evidence="6 7" key="1">
    <citation type="submission" date="2020-07" db="EMBL/GenBank/DDBJ databases">
        <title>Taxonomic revisions and descriptions of new bacterial species based on genomic comparisons in the high-G+C-content subgroup of the family Alcaligenaceae.</title>
        <authorList>
            <person name="Szabo A."/>
            <person name="Felfoldi T."/>
        </authorList>
    </citation>
    <scope>NUCLEOTIDE SEQUENCE [LARGE SCALE GENOMIC DNA]</scope>
    <source>
        <strain evidence="6 7">DSM 25667</strain>
    </source>
</reference>
<dbReference type="InterPro" id="IPR036318">
    <property type="entry name" value="FAD-bd_PCMH-like_sf"/>
</dbReference>
<dbReference type="AlphaFoldDB" id="A0A853GRG3"/>
<dbReference type="InterPro" id="IPR006094">
    <property type="entry name" value="Oxid_FAD_bind_N"/>
</dbReference>
<dbReference type="InterPro" id="IPR016171">
    <property type="entry name" value="Vanillyl_alc_oxidase_C-sub2"/>
</dbReference>
<keyword evidence="3" id="KW-0274">FAD</keyword>
<evidence type="ECO:0000256" key="1">
    <source>
        <dbReference type="ARBA" id="ARBA00001974"/>
    </source>
</evidence>
<dbReference type="Proteomes" id="UP000554144">
    <property type="component" value="Unassembled WGS sequence"/>
</dbReference>
<dbReference type="Pfam" id="PF02913">
    <property type="entry name" value="FAD-oxidase_C"/>
    <property type="match status" value="1"/>
</dbReference>
<comment type="caution">
    <text evidence="6">The sequence shown here is derived from an EMBL/GenBank/DDBJ whole genome shotgun (WGS) entry which is preliminary data.</text>
</comment>
<dbReference type="InterPro" id="IPR051914">
    <property type="entry name" value="FAD-linked_OxidoTrans_Type4"/>
</dbReference>
<keyword evidence="7" id="KW-1185">Reference proteome</keyword>
<organism evidence="6 7">
    <name type="scientific">Pollutimonas harenae</name>
    <dbReference type="NCBI Taxonomy" id="657015"/>
    <lineage>
        <taxon>Bacteria</taxon>
        <taxon>Pseudomonadati</taxon>
        <taxon>Pseudomonadota</taxon>
        <taxon>Betaproteobacteria</taxon>
        <taxon>Burkholderiales</taxon>
        <taxon>Alcaligenaceae</taxon>
        <taxon>Pollutimonas</taxon>
    </lineage>
</organism>
<keyword evidence="4" id="KW-0560">Oxidoreductase</keyword>
<evidence type="ECO:0000259" key="5">
    <source>
        <dbReference type="PROSITE" id="PS51387"/>
    </source>
</evidence>
<evidence type="ECO:0000256" key="4">
    <source>
        <dbReference type="ARBA" id="ARBA00023002"/>
    </source>
</evidence>
<evidence type="ECO:0000313" key="6">
    <source>
        <dbReference type="EMBL" id="NYT85668.1"/>
    </source>
</evidence>
<accession>A0A853GRG3</accession>
<dbReference type="InterPro" id="IPR016164">
    <property type="entry name" value="FAD-linked_Oxase-like_C"/>
</dbReference>
<dbReference type="InterPro" id="IPR004113">
    <property type="entry name" value="FAD-bd_oxidored_4_C"/>
</dbReference>
<dbReference type="Gene3D" id="1.10.45.10">
    <property type="entry name" value="Vanillyl-alcohol Oxidase, Chain A, domain 4"/>
    <property type="match status" value="1"/>
</dbReference>
<evidence type="ECO:0000313" key="7">
    <source>
        <dbReference type="Proteomes" id="UP000554144"/>
    </source>
</evidence>
<dbReference type="PANTHER" id="PTHR42934:SF1">
    <property type="entry name" value="GLYCOLATE OXIDASE SUBUNIT GLCD"/>
    <property type="match status" value="1"/>
</dbReference>
<dbReference type="GO" id="GO:0071949">
    <property type="term" value="F:FAD binding"/>
    <property type="evidence" value="ECO:0007669"/>
    <property type="project" value="InterPro"/>
</dbReference>
<dbReference type="OrthoDB" id="8522822at2"/>
<sequence length="497" mass="53703">MNQTAMSAVAEYVPDFAGLIARLKDSVPKHCILSKIEDTRPYECDGLSLYRTLPPVVILPENEEQVVAVLQACKAFNIPIVARGAGTGLSGGAMPHAQGIVLGLAKLNRIQKIDLKTATAVVQPGVRNLAISEAAAPYGLYYAPDPSSQIACSIGGNIAENSGGVHCLKYGLTVHNVLKVRLVTIDGDIVELGSEAPDSPGLELLAAFIGSEGMLGVVTEVVVKLIPKPASARVIMASFASVEGAGLAVTNIIATGIIPAGLEMMDKRAVHMVEPFVKAGYDLEAEAILLCESDGTEEEVEDEIQRMLDVFQKAGATRLQVSNSEQERLVFWAGRKNAFPAAGRISPDYYCMDGTIPRRHLGRVLRAIEEMEDEFSLRCANVFHAGDGNLHPLIMFDSNQPNEVERAEKFGAAILELCVQVGGTVTGEHGVGIEKINQMCVQFTREELDFFCAFKRAFDPYGLLNPDKVIPTLVRCAEYGKMHVHGGEIRFPELPRF</sequence>
<dbReference type="RefSeq" id="WP_130039239.1">
    <property type="nucleotide sequence ID" value="NZ_JACCEV010000002.1"/>
</dbReference>
<protein>
    <submittedName>
        <fullName evidence="6">FAD-binding protein</fullName>
    </submittedName>
</protein>
<evidence type="ECO:0000256" key="3">
    <source>
        <dbReference type="ARBA" id="ARBA00022827"/>
    </source>
</evidence>
<dbReference type="Gene3D" id="3.30.465.10">
    <property type="match status" value="1"/>
</dbReference>